<reference evidence="9" key="4">
    <citation type="submission" date="2023-08" db="EMBL/GenBank/DDBJ databases">
        <title>Identification and characterization of horizontal gene transfer across gut microbiota members of farm animals based on homology search.</title>
        <authorList>
            <person name="Schwarzerova J."/>
            <person name="Nykrynova M."/>
            <person name="Jureckova K."/>
            <person name="Cejkova D."/>
            <person name="Rychlik I."/>
        </authorList>
    </citation>
    <scope>NUCLEOTIDE SEQUENCE</scope>
    <source>
        <strain evidence="9">15_COKtk</strain>
        <strain evidence="8">176_SSukc20</strain>
    </source>
</reference>
<evidence type="ECO:0000256" key="4">
    <source>
        <dbReference type="ARBA" id="ARBA00022980"/>
    </source>
</evidence>
<sequence>MTAHEIIIRPIVSERSYAEMEQNRYTFEVHKDANKYQIKDAIEEIFNVKVTRVNTLRVKPKTKRVRYVAGQTRSWKKAIVTVAEGQSIEIFGNQA</sequence>
<reference evidence="7" key="1">
    <citation type="journal article" date="2021" name="PeerJ">
        <title>Extensive microbial diversity within the chicken gut microbiome revealed by metagenomics and culture.</title>
        <authorList>
            <person name="Gilroy R."/>
            <person name="Ravi A."/>
            <person name="Getino M."/>
            <person name="Pursley I."/>
            <person name="Horton D.L."/>
            <person name="Alikhan N.F."/>
            <person name="Baker D."/>
            <person name="Gharbi K."/>
            <person name="Hall N."/>
            <person name="Watson M."/>
            <person name="Adriaenssens E.M."/>
            <person name="Foster-Nyarko E."/>
            <person name="Jarju S."/>
            <person name="Secka A."/>
            <person name="Antonio M."/>
            <person name="Oren A."/>
            <person name="Chaudhuri R.R."/>
            <person name="La Ragione R."/>
            <person name="Hildebrand F."/>
            <person name="Pallen M.J."/>
        </authorList>
    </citation>
    <scope>NUCLEOTIDE SEQUENCE</scope>
    <source>
        <strain evidence="7">ChiGjej2B2-7701</strain>
    </source>
</reference>
<comment type="subunit">
    <text evidence="6">Part of the 50S ribosomal subunit. Contacts protein L29, and trigger factor when it is bound to the ribosome.</text>
</comment>
<evidence type="ECO:0000313" key="7">
    <source>
        <dbReference type="EMBL" id="HJG30099.1"/>
    </source>
</evidence>
<evidence type="ECO:0000313" key="10">
    <source>
        <dbReference type="Proteomes" id="UP000746751"/>
    </source>
</evidence>
<dbReference type="PANTHER" id="PTHR11620">
    <property type="entry name" value="60S RIBOSOMAL PROTEIN L23A"/>
    <property type="match status" value="1"/>
</dbReference>
<keyword evidence="5 6" id="KW-0687">Ribonucleoprotein</keyword>
<evidence type="ECO:0000256" key="6">
    <source>
        <dbReference type="HAMAP-Rule" id="MF_01369"/>
    </source>
</evidence>
<dbReference type="GO" id="GO:0006412">
    <property type="term" value="P:translation"/>
    <property type="evidence" value="ECO:0007669"/>
    <property type="project" value="UniProtKB-UniRule"/>
</dbReference>
<organism evidence="7 10">
    <name type="scientific">Collinsella ihumii</name>
    <dbReference type="NCBI Taxonomy" id="1720204"/>
    <lineage>
        <taxon>Bacteria</taxon>
        <taxon>Bacillati</taxon>
        <taxon>Actinomycetota</taxon>
        <taxon>Coriobacteriia</taxon>
        <taxon>Coriobacteriales</taxon>
        <taxon>Coriobacteriaceae</taxon>
        <taxon>Collinsella</taxon>
    </lineage>
</organism>
<name>A0A921LQM9_9ACTN</name>
<proteinExistence type="inferred from homology"/>
<dbReference type="InterPro" id="IPR012677">
    <property type="entry name" value="Nucleotide-bd_a/b_plait_sf"/>
</dbReference>
<keyword evidence="4 6" id="KW-0689">Ribosomal protein</keyword>
<dbReference type="InterPro" id="IPR013025">
    <property type="entry name" value="Ribosomal_uL23-like"/>
</dbReference>
<reference evidence="7" key="2">
    <citation type="submission" date="2021-09" db="EMBL/GenBank/DDBJ databases">
        <authorList>
            <person name="Gilroy R."/>
        </authorList>
    </citation>
    <scope>NUCLEOTIDE SEQUENCE</scope>
    <source>
        <strain evidence="7">ChiGjej2B2-7701</strain>
    </source>
</reference>
<gene>
    <name evidence="6 7" type="primary">rplW</name>
    <name evidence="7" type="ORF">K8U80_01750</name>
    <name evidence="8" type="ORF">QVN30_00790</name>
    <name evidence="9" type="ORF">QVN40_05210</name>
</gene>
<dbReference type="InterPro" id="IPR012678">
    <property type="entry name" value="Ribosomal_uL23/eL15/eS24_sf"/>
</dbReference>
<dbReference type="Pfam" id="PF00276">
    <property type="entry name" value="Ribosomal_L23"/>
    <property type="match status" value="1"/>
</dbReference>
<evidence type="ECO:0000256" key="3">
    <source>
        <dbReference type="ARBA" id="ARBA00022884"/>
    </source>
</evidence>
<dbReference type="Proteomes" id="UP001168435">
    <property type="component" value="Unassembled WGS sequence"/>
</dbReference>
<accession>A0A921LQM9</accession>
<dbReference type="EMBL" id="JAUEIR010000004">
    <property type="protein sequence ID" value="MDN0069102.1"/>
    <property type="molecule type" value="Genomic_DNA"/>
</dbReference>
<comment type="caution">
    <text evidence="7">The sequence shown here is derived from an EMBL/GenBank/DDBJ whole genome shotgun (WGS) entry which is preliminary data.</text>
</comment>
<dbReference type="GO" id="GO:0005840">
    <property type="term" value="C:ribosome"/>
    <property type="evidence" value="ECO:0007669"/>
    <property type="project" value="UniProtKB-KW"/>
</dbReference>
<dbReference type="NCBIfam" id="NF004363">
    <property type="entry name" value="PRK05738.2-4"/>
    <property type="match status" value="1"/>
</dbReference>
<dbReference type="GO" id="GO:0003735">
    <property type="term" value="F:structural constituent of ribosome"/>
    <property type="evidence" value="ECO:0007669"/>
    <property type="project" value="InterPro"/>
</dbReference>
<keyword evidence="2 6" id="KW-0699">rRNA-binding</keyword>
<evidence type="ECO:0000256" key="5">
    <source>
        <dbReference type="ARBA" id="ARBA00023274"/>
    </source>
</evidence>
<evidence type="ECO:0000313" key="11">
    <source>
        <dbReference type="Proteomes" id="UP001168435"/>
    </source>
</evidence>
<evidence type="ECO:0000313" key="8">
    <source>
        <dbReference type="EMBL" id="MDN0062846.1"/>
    </source>
</evidence>
<dbReference type="SUPFAM" id="SSF54189">
    <property type="entry name" value="Ribosomal proteins S24e, L23 and L15e"/>
    <property type="match status" value="1"/>
</dbReference>
<dbReference type="Proteomes" id="UP000746751">
    <property type="component" value="Unassembled WGS sequence"/>
</dbReference>
<dbReference type="EMBL" id="JAUEIQ010000001">
    <property type="protein sequence ID" value="MDN0062846.1"/>
    <property type="molecule type" value="Genomic_DNA"/>
</dbReference>
<dbReference type="GO" id="GO:0019843">
    <property type="term" value="F:rRNA binding"/>
    <property type="evidence" value="ECO:0007669"/>
    <property type="project" value="UniProtKB-UniRule"/>
</dbReference>
<comment type="function">
    <text evidence="6">One of the early assembly proteins it binds 23S rRNA. One of the proteins that surrounds the polypeptide exit tunnel on the outside of the ribosome. Forms the main docking site for trigger factor binding to the ribosome.</text>
</comment>
<comment type="similarity">
    <text evidence="1 6">Belongs to the universal ribosomal protein uL23 family.</text>
</comment>
<evidence type="ECO:0000256" key="2">
    <source>
        <dbReference type="ARBA" id="ARBA00022730"/>
    </source>
</evidence>
<evidence type="ECO:0000256" key="1">
    <source>
        <dbReference type="ARBA" id="ARBA00006700"/>
    </source>
</evidence>
<dbReference type="Proteomes" id="UP001168505">
    <property type="component" value="Unassembled WGS sequence"/>
</dbReference>
<dbReference type="NCBIfam" id="NF004366">
    <property type="entry name" value="PRK05738.3-2"/>
    <property type="match status" value="1"/>
</dbReference>
<dbReference type="GO" id="GO:1990904">
    <property type="term" value="C:ribonucleoprotein complex"/>
    <property type="evidence" value="ECO:0007669"/>
    <property type="project" value="UniProtKB-KW"/>
</dbReference>
<dbReference type="HAMAP" id="MF_01369_B">
    <property type="entry name" value="Ribosomal_uL23_B"/>
    <property type="match status" value="1"/>
</dbReference>
<dbReference type="AlphaFoldDB" id="A0A921LQM9"/>
<dbReference type="EMBL" id="DYVF01000013">
    <property type="protein sequence ID" value="HJG30099.1"/>
    <property type="molecule type" value="Genomic_DNA"/>
</dbReference>
<keyword evidence="3 6" id="KW-0694">RNA-binding</keyword>
<reference evidence="8" key="3">
    <citation type="submission" date="2023-06" db="EMBL/GenBank/DDBJ databases">
        <authorList>
            <person name="Zeman M."/>
            <person name="Kubasova T."/>
            <person name="Jahodarova E."/>
            <person name="Nykrynova M."/>
            <person name="Rychlik I."/>
        </authorList>
    </citation>
    <scope>NUCLEOTIDE SEQUENCE</scope>
    <source>
        <strain evidence="9">15_COKtk</strain>
        <strain evidence="8">176_SSukc20</strain>
    </source>
</reference>
<evidence type="ECO:0000313" key="9">
    <source>
        <dbReference type="EMBL" id="MDN0069102.1"/>
    </source>
</evidence>
<dbReference type="Gene3D" id="3.30.70.330">
    <property type="match status" value="1"/>
</dbReference>
<keyword evidence="11" id="KW-1185">Reference proteome</keyword>
<protein>
    <recommendedName>
        <fullName evidence="6">Large ribosomal subunit protein uL23</fullName>
    </recommendedName>
</protein>
<dbReference type="RefSeq" id="WP_066829344.1">
    <property type="nucleotide sequence ID" value="NZ_CABKVW010000003.1"/>
</dbReference>
<dbReference type="FunFam" id="3.30.70.330:FF:000001">
    <property type="entry name" value="50S ribosomal protein L23"/>
    <property type="match status" value="1"/>
</dbReference>